<dbReference type="InterPro" id="IPR001647">
    <property type="entry name" value="HTH_TetR"/>
</dbReference>
<comment type="caution">
    <text evidence="6">The sequence shown here is derived from an EMBL/GenBank/DDBJ whole genome shotgun (WGS) entry which is preliminary data.</text>
</comment>
<dbReference type="Gene3D" id="1.10.357.10">
    <property type="entry name" value="Tetracycline Repressor, domain 2"/>
    <property type="match status" value="1"/>
</dbReference>
<protein>
    <submittedName>
        <fullName evidence="6">TetR/AcrR family transcriptional regulator</fullName>
    </submittedName>
</protein>
<dbReference type="EMBL" id="QSRA01000003">
    <property type="protein sequence ID" value="RGK85417.1"/>
    <property type="molecule type" value="Genomic_DNA"/>
</dbReference>
<evidence type="ECO:0000256" key="1">
    <source>
        <dbReference type="ARBA" id="ARBA00023015"/>
    </source>
</evidence>
<reference evidence="6 7" key="1">
    <citation type="submission" date="2018-08" db="EMBL/GenBank/DDBJ databases">
        <title>A genome reference for cultivated species of the human gut microbiota.</title>
        <authorList>
            <person name="Zou Y."/>
            <person name="Xue W."/>
            <person name="Luo G."/>
        </authorList>
    </citation>
    <scope>NUCLEOTIDE SEQUENCE [LARGE SCALE GENOMIC DNA]</scope>
    <source>
        <strain evidence="6 7">TF09-3</strain>
    </source>
</reference>
<keyword evidence="2 4" id="KW-0238">DNA-binding</keyword>
<dbReference type="AlphaFoldDB" id="A0A3E4PZI5"/>
<dbReference type="InterPro" id="IPR036271">
    <property type="entry name" value="Tet_transcr_reg_TetR-rel_C_sf"/>
</dbReference>
<dbReference type="RefSeq" id="WP_117658822.1">
    <property type="nucleotide sequence ID" value="NZ_QSRA01000003.1"/>
</dbReference>
<proteinExistence type="predicted"/>
<name>A0A3E4PZI5_9FIRM</name>
<keyword evidence="1" id="KW-0805">Transcription regulation</keyword>
<sequence length="195" mass="22808">MGIKGDKTKQFIKQQAKVLFADKGFKNVTMKDICEVTELSRGGLYRHYNSTEQLFSEIISEFLEVQNDLFSESIDKGLPAIEILNEILNRYKSEMNDTQGSLSMAIYEYFSSRENEENVLSKQYNLSYHSWKKLIEYGISRNEFKQVDIKGVFDIILFTYQGVRMYSQLMPVPNETPERIIEQIKLLLLNKKTEE</sequence>
<dbReference type="InterPro" id="IPR009057">
    <property type="entry name" value="Homeodomain-like_sf"/>
</dbReference>
<evidence type="ECO:0000259" key="5">
    <source>
        <dbReference type="PROSITE" id="PS50977"/>
    </source>
</evidence>
<evidence type="ECO:0000256" key="2">
    <source>
        <dbReference type="ARBA" id="ARBA00023125"/>
    </source>
</evidence>
<dbReference type="Pfam" id="PF00440">
    <property type="entry name" value="TetR_N"/>
    <property type="match status" value="1"/>
</dbReference>
<feature type="domain" description="HTH tetR-type" evidence="5">
    <location>
        <begin position="6"/>
        <end position="66"/>
    </location>
</feature>
<dbReference type="SUPFAM" id="SSF46689">
    <property type="entry name" value="Homeodomain-like"/>
    <property type="match status" value="1"/>
</dbReference>
<dbReference type="GO" id="GO:0003677">
    <property type="term" value="F:DNA binding"/>
    <property type="evidence" value="ECO:0007669"/>
    <property type="project" value="UniProtKB-UniRule"/>
</dbReference>
<evidence type="ECO:0000256" key="3">
    <source>
        <dbReference type="ARBA" id="ARBA00023163"/>
    </source>
</evidence>
<evidence type="ECO:0000313" key="6">
    <source>
        <dbReference type="EMBL" id="RGK85417.1"/>
    </source>
</evidence>
<accession>A0A3E4PZI5</accession>
<dbReference type="Gene3D" id="1.10.10.60">
    <property type="entry name" value="Homeodomain-like"/>
    <property type="match status" value="1"/>
</dbReference>
<dbReference type="PANTHER" id="PTHR47506:SF3">
    <property type="entry name" value="HTH-TYPE TRANSCRIPTIONAL REGULATOR LMRA"/>
    <property type="match status" value="1"/>
</dbReference>
<dbReference type="Pfam" id="PF17922">
    <property type="entry name" value="TetR_C_17"/>
    <property type="match status" value="1"/>
</dbReference>
<dbReference type="InterPro" id="IPR041612">
    <property type="entry name" value="YfiR_C"/>
</dbReference>
<evidence type="ECO:0000313" key="7">
    <source>
        <dbReference type="Proteomes" id="UP000261324"/>
    </source>
</evidence>
<keyword evidence="3" id="KW-0804">Transcription</keyword>
<dbReference type="Proteomes" id="UP000261324">
    <property type="component" value="Unassembled WGS sequence"/>
</dbReference>
<dbReference type="PROSITE" id="PS50977">
    <property type="entry name" value="HTH_TETR_2"/>
    <property type="match status" value="1"/>
</dbReference>
<gene>
    <name evidence="6" type="ORF">DXC93_02915</name>
</gene>
<dbReference type="PANTHER" id="PTHR47506">
    <property type="entry name" value="TRANSCRIPTIONAL REGULATORY PROTEIN"/>
    <property type="match status" value="1"/>
</dbReference>
<feature type="DNA-binding region" description="H-T-H motif" evidence="4">
    <location>
        <begin position="29"/>
        <end position="48"/>
    </location>
</feature>
<evidence type="ECO:0000256" key="4">
    <source>
        <dbReference type="PROSITE-ProRule" id="PRU00335"/>
    </source>
</evidence>
<dbReference type="SUPFAM" id="SSF48498">
    <property type="entry name" value="Tetracyclin repressor-like, C-terminal domain"/>
    <property type="match status" value="1"/>
</dbReference>
<organism evidence="6 7">
    <name type="scientific">Dorea formicigenerans</name>
    <dbReference type="NCBI Taxonomy" id="39486"/>
    <lineage>
        <taxon>Bacteria</taxon>
        <taxon>Bacillati</taxon>
        <taxon>Bacillota</taxon>
        <taxon>Clostridia</taxon>
        <taxon>Lachnospirales</taxon>
        <taxon>Lachnospiraceae</taxon>
        <taxon>Dorea</taxon>
    </lineage>
</organism>